<dbReference type="EMBL" id="OZ075116">
    <property type="protein sequence ID" value="CAL5073245.1"/>
    <property type="molecule type" value="Genomic_DNA"/>
</dbReference>
<dbReference type="EMBL" id="OZ075115">
    <property type="protein sequence ID" value="CAL5063307.1"/>
    <property type="molecule type" value="Genomic_DNA"/>
</dbReference>
<evidence type="ECO:0000256" key="1">
    <source>
        <dbReference type="ARBA" id="ARBA00004370"/>
    </source>
</evidence>
<dbReference type="AlphaFoldDB" id="A0ABC9FEV2"/>
<gene>
    <name evidence="5" type="ORF">URODEC1_LOCUS104490</name>
    <name evidence="4" type="ORF">URODEC1_LOCUS98817</name>
</gene>
<dbReference type="PANTHER" id="PTHR31415">
    <property type="entry name" value="OS05G0367900 PROTEIN"/>
    <property type="match status" value="1"/>
</dbReference>
<accession>A0ABC9FEV2</accession>
<sequence>MGMAKELCYFCCCCCLVLVMLTVIGLVAFGFVAVAKIDDCVVPFHASVDEASLARLSLAAPAAGNNNGTRPAAASSLAYDLALMVSLRRRNSQQAAVVSRASPLDAEVRFLGRPLSCARLAGAEWAAATGDLSDEMVYRLAWNGETNATALALGPGAAAAFAAESAAGVFVMELVVRGEFKSAARFSSGWCPIRVRCPMRLSVSTAAAPAPFARVECASRRRS</sequence>
<dbReference type="Proteomes" id="UP001497457">
    <property type="component" value="Chromosome 5rd"/>
</dbReference>
<organism evidence="5 6">
    <name type="scientific">Urochloa decumbens</name>
    <dbReference type="NCBI Taxonomy" id="240449"/>
    <lineage>
        <taxon>Eukaryota</taxon>
        <taxon>Viridiplantae</taxon>
        <taxon>Streptophyta</taxon>
        <taxon>Embryophyta</taxon>
        <taxon>Tracheophyta</taxon>
        <taxon>Spermatophyta</taxon>
        <taxon>Magnoliopsida</taxon>
        <taxon>Liliopsida</taxon>
        <taxon>Poales</taxon>
        <taxon>Poaceae</taxon>
        <taxon>PACMAD clade</taxon>
        <taxon>Panicoideae</taxon>
        <taxon>Panicodae</taxon>
        <taxon>Paniceae</taxon>
        <taxon>Melinidinae</taxon>
        <taxon>Urochloa</taxon>
    </lineage>
</organism>
<keyword evidence="2 3" id="KW-0472">Membrane</keyword>
<name>A0ABC9FEV2_9POAL</name>
<evidence type="ECO:0000313" key="5">
    <source>
        <dbReference type="EMBL" id="CAL5073245.1"/>
    </source>
</evidence>
<dbReference type="PANTHER" id="PTHR31415:SF67">
    <property type="entry name" value="OS04G0114300 PROTEIN"/>
    <property type="match status" value="1"/>
</dbReference>
<evidence type="ECO:0000313" key="6">
    <source>
        <dbReference type="Proteomes" id="UP001497457"/>
    </source>
</evidence>
<evidence type="ECO:0000313" key="4">
    <source>
        <dbReference type="EMBL" id="CAL5063307.1"/>
    </source>
</evidence>
<comment type="subcellular location">
    <subcellularLocation>
        <location evidence="1">Membrane</location>
    </subcellularLocation>
</comment>
<dbReference type="Proteomes" id="UP001497457">
    <property type="component" value="Chromosome 6rd"/>
</dbReference>
<keyword evidence="6" id="KW-1185">Reference proteome</keyword>
<keyword evidence="3" id="KW-1133">Transmembrane helix</keyword>
<protein>
    <submittedName>
        <fullName evidence="5">Uncharacterized protein</fullName>
    </submittedName>
</protein>
<proteinExistence type="predicted"/>
<evidence type="ECO:0000256" key="2">
    <source>
        <dbReference type="ARBA" id="ARBA00023136"/>
    </source>
</evidence>
<evidence type="ECO:0000256" key="3">
    <source>
        <dbReference type="SAM" id="Phobius"/>
    </source>
</evidence>
<dbReference type="InterPro" id="IPR044839">
    <property type="entry name" value="NDR1-like"/>
</dbReference>
<reference evidence="5" key="1">
    <citation type="submission" date="2024-10" db="EMBL/GenBank/DDBJ databases">
        <authorList>
            <person name="Ryan C."/>
        </authorList>
    </citation>
    <scope>NUCLEOTIDE SEQUENCE [LARGE SCALE GENOMIC DNA]</scope>
</reference>
<dbReference type="GO" id="GO:0016020">
    <property type="term" value="C:membrane"/>
    <property type="evidence" value="ECO:0007669"/>
    <property type="project" value="UniProtKB-SubCell"/>
</dbReference>
<feature type="transmembrane region" description="Helical" evidence="3">
    <location>
        <begin position="7"/>
        <end position="34"/>
    </location>
</feature>
<keyword evidence="3" id="KW-0812">Transmembrane</keyword>